<dbReference type="AlphaFoldDB" id="A0A0F9SKQ5"/>
<organism evidence="2">
    <name type="scientific">marine sediment metagenome</name>
    <dbReference type="NCBI Taxonomy" id="412755"/>
    <lineage>
        <taxon>unclassified sequences</taxon>
        <taxon>metagenomes</taxon>
        <taxon>ecological metagenomes</taxon>
    </lineage>
</organism>
<proteinExistence type="predicted"/>
<feature type="region of interest" description="Disordered" evidence="1">
    <location>
        <begin position="44"/>
        <end position="64"/>
    </location>
</feature>
<dbReference type="EMBL" id="LAZR01000468">
    <property type="protein sequence ID" value="KKN67644.1"/>
    <property type="molecule type" value="Genomic_DNA"/>
</dbReference>
<dbReference type="NCBIfam" id="TIGR04183">
    <property type="entry name" value="Por_Secre_tail"/>
    <property type="match status" value="1"/>
</dbReference>
<name>A0A0F9SKQ5_9ZZZZ</name>
<feature type="compositionally biased region" description="Pro residues" evidence="1">
    <location>
        <begin position="49"/>
        <end position="62"/>
    </location>
</feature>
<evidence type="ECO:0008006" key="3">
    <source>
        <dbReference type="Google" id="ProtNLM"/>
    </source>
</evidence>
<dbReference type="InterPro" id="IPR026444">
    <property type="entry name" value="Secre_tail"/>
</dbReference>
<protein>
    <recommendedName>
        <fullName evidence="3">Carboxypeptidase regulatory-like domain-containing protein</fullName>
    </recommendedName>
</protein>
<reference evidence="2" key="1">
    <citation type="journal article" date="2015" name="Nature">
        <title>Complex archaea that bridge the gap between prokaryotes and eukaryotes.</title>
        <authorList>
            <person name="Spang A."/>
            <person name="Saw J.H."/>
            <person name="Jorgensen S.L."/>
            <person name="Zaremba-Niedzwiedzka K."/>
            <person name="Martijn J."/>
            <person name="Lind A.E."/>
            <person name="van Eijk R."/>
            <person name="Schleper C."/>
            <person name="Guy L."/>
            <person name="Ettema T.J."/>
        </authorList>
    </citation>
    <scope>NUCLEOTIDE SEQUENCE</scope>
</reference>
<evidence type="ECO:0000313" key="2">
    <source>
        <dbReference type="EMBL" id="KKN67644.1"/>
    </source>
</evidence>
<evidence type="ECO:0000256" key="1">
    <source>
        <dbReference type="SAM" id="MobiDB-lite"/>
    </source>
</evidence>
<gene>
    <name evidence="2" type="ORF">LCGC14_0459030</name>
</gene>
<comment type="caution">
    <text evidence="2">The sequence shown here is derived from an EMBL/GenBank/DDBJ whole genome shotgun (WGS) entry which is preliminary data.</text>
</comment>
<sequence length="169" mass="18673">MTEEERTASEIILSLEQRVETMEGLVRSIDHNIKLVLSRQNAQLHAVSPPAPPEPAPPPSSPTPTVEAVEFVQVQPSTPVKKRVVQEKLVYGDLKGIILAQVEIFDMSGKLVDKKRTNNAGKWASSLFPGKYMIRVAKQKTAAKPQATGQYEIIVTPGIKPLQLENRKL</sequence>
<accession>A0A0F9SKQ5</accession>